<feature type="domain" description="ABC transporter" evidence="9">
    <location>
        <begin position="6"/>
        <end position="239"/>
    </location>
</feature>
<accession>A0A1M5YFQ5</accession>
<evidence type="ECO:0000259" key="9">
    <source>
        <dbReference type="PROSITE" id="PS50893"/>
    </source>
</evidence>
<dbReference type="EMBL" id="FQXU01000006">
    <property type="protein sequence ID" value="SHI10816.1"/>
    <property type="molecule type" value="Genomic_DNA"/>
</dbReference>
<dbReference type="InterPro" id="IPR050107">
    <property type="entry name" value="ABC_carbohydrate_import_ATPase"/>
</dbReference>
<keyword evidence="8" id="KW-0472">Membrane</keyword>
<dbReference type="AlphaFoldDB" id="A0A1M5YFQ5"/>
<comment type="subcellular location">
    <subcellularLocation>
        <location evidence="1">Cell membrane</location>
        <topology evidence="1">Peripheral membrane protein</topology>
    </subcellularLocation>
</comment>
<name>A0A1M5YFQ5_9CLOT</name>
<protein>
    <submittedName>
        <fullName evidence="10">Nucleoside ABC transporter ATP-binding protein</fullName>
    </submittedName>
</protein>
<dbReference type="FunFam" id="3.40.50.300:FF:000127">
    <property type="entry name" value="Ribose import ATP-binding protein RbsA"/>
    <property type="match status" value="1"/>
</dbReference>
<evidence type="ECO:0000256" key="8">
    <source>
        <dbReference type="ARBA" id="ARBA00023136"/>
    </source>
</evidence>
<dbReference type="Pfam" id="PF00005">
    <property type="entry name" value="ABC_tran"/>
    <property type="match status" value="2"/>
</dbReference>
<reference evidence="10 11" key="1">
    <citation type="submission" date="2016-11" db="EMBL/GenBank/DDBJ databases">
        <authorList>
            <person name="Jaros S."/>
            <person name="Januszkiewicz K."/>
            <person name="Wedrychowicz H."/>
        </authorList>
    </citation>
    <scope>NUCLEOTIDE SEQUENCE [LARGE SCALE GENOMIC DNA]</scope>
    <source>
        <strain evidence="10 11">DSM 6191</strain>
    </source>
</reference>
<evidence type="ECO:0000256" key="4">
    <source>
        <dbReference type="ARBA" id="ARBA00022737"/>
    </source>
</evidence>
<dbReference type="Proteomes" id="UP000184241">
    <property type="component" value="Unassembled WGS sequence"/>
</dbReference>
<keyword evidence="4" id="KW-0677">Repeat</keyword>
<dbReference type="SUPFAM" id="SSF52540">
    <property type="entry name" value="P-loop containing nucleoside triphosphate hydrolases"/>
    <property type="match status" value="2"/>
</dbReference>
<dbReference type="Gene3D" id="3.40.50.300">
    <property type="entry name" value="P-loop containing nucleotide triphosphate hydrolases"/>
    <property type="match status" value="2"/>
</dbReference>
<evidence type="ECO:0000256" key="5">
    <source>
        <dbReference type="ARBA" id="ARBA00022741"/>
    </source>
</evidence>
<dbReference type="CDD" id="cd03215">
    <property type="entry name" value="ABC_Carb_Monos_II"/>
    <property type="match status" value="1"/>
</dbReference>
<organism evidence="10 11">
    <name type="scientific">Clostridium intestinale DSM 6191</name>
    <dbReference type="NCBI Taxonomy" id="1121320"/>
    <lineage>
        <taxon>Bacteria</taxon>
        <taxon>Bacillati</taxon>
        <taxon>Bacillota</taxon>
        <taxon>Clostridia</taxon>
        <taxon>Eubacteriales</taxon>
        <taxon>Clostridiaceae</taxon>
        <taxon>Clostridium</taxon>
    </lineage>
</organism>
<dbReference type="PROSITE" id="PS00211">
    <property type="entry name" value="ABC_TRANSPORTER_1"/>
    <property type="match status" value="1"/>
</dbReference>
<keyword evidence="2" id="KW-0813">Transport</keyword>
<dbReference type="InterPro" id="IPR003439">
    <property type="entry name" value="ABC_transporter-like_ATP-bd"/>
</dbReference>
<dbReference type="RefSeq" id="WP_073019017.1">
    <property type="nucleotide sequence ID" value="NZ_FQXU01000006.1"/>
</dbReference>
<proteinExistence type="predicted"/>
<evidence type="ECO:0000256" key="3">
    <source>
        <dbReference type="ARBA" id="ARBA00022475"/>
    </source>
</evidence>
<dbReference type="InterPro" id="IPR027417">
    <property type="entry name" value="P-loop_NTPase"/>
</dbReference>
<evidence type="ECO:0000256" key="2">
    <source>
        <dbReference type="ARBA" id="ARBA00022448"/>
    </source>
</evidence>
<dbReference type="PANTHER" id="PTHR43790:SF9">
    <property type="entry name" value="GALACTOFURANOSE TRANSPORTER ATP-BINDING PROTEIN YTFR"/>
    <property type="match status" value="1"/>
</dbReference>
<evidence type="ECO:0000313" key="10">
    <source>
        <dbReference type="EMBL" id="SHI10816.1"/>
    </source>
</evidence>
<keyword evidence="5" id="KW-0547">Nucleotide-binding</keyword>
<evidence type="ECO:0000313" key="11">
    <source>
        <dbReference type="Proteomes" id="UP000184241"/>
    </source>
</evidence>
<sequence>MNSELIAVKRITKTFGKVVANNNVDFSVNAGEIHALLGENGAGKSTLMNMLSGVYTPDSGSIFIHGKEVTFTSPKDAIKAGVGMIYQHFKLVESMTAIQNVLLGQENKLFVSQKKLLDKINDICNRFELDIDVNKYVQDMSVGERQNLEILKVLYRGADILILDEPTSVFTPQETKKLFNIMNKMKKEGCAVIFITHKLDEVMEVSDRITILRKGETICTVDKLNTNPKNLTELMVGKEVDLFIDRVECEAGEVVLKVSDLSVSGSDKIKLLKDVSFEIKAGEVLGIAGIAGCGQKELCEAITGICKIDNGEINFKGENLAGKTSKEFMERGIAMSFIPEDRLGMGLVGAMGIVDNLLLKDYRKQKGMFVNRKSLVDKAKDIVEKLEVKTPGIYYPIRYLSGGNIQKVLLGRELSLNPKLIVMAYPVRGLDINTCYTIYNLINEEKKKGTSILFVGEDLDVLIKLCDRIMVLNSGNVTGVIEAEKATKEEIGLMMVSSGNKDGDKYASEAS</sequence>
<keyword evidence="6 10" id="KW-0067">ATP-binding</keyword>
<feature type="domain" description="ABC transporter" evidence="9">
    <location>
        <begin position="256"/>
        <end position="499"/>
    </location>
</feature>
<dbReference type="GO" id="GO:0005886">
    <property type="term" value="C:plasma membrane"/>
    <property type="evidence" value="ECO:0007669"/>
    <property type="project" value="UniProtKB-SubCell"/>
</dbReference>
<dbReference type="GO" id="GO:0016887">
    <property type="term" value="F:ATP hydrolysis activity"/>
    <property type="evidence" value="ECO:0007669"/>
    <property type="project" value="InterPro"/>
</dbReference>
<evidence type="ECO:0000256" key="6">
    <source>
        <dbReference type="ARBA" id="ARBA00022840"/>
    </source>
</evidence>
<evidence type="ECO:0000256" key="7">
    <source>
        <dbReference type="ARBA" id="ARBA00022967"/>
    </source>
</evidence>
<dbReference type="CDD" id="cd03216">
    <property type="entry name" value="ABC_Carb_Monos_I"/>
    <property type="match status" value="1"/>
</dbReference>
<evidence type="ECO:0000256" key="1">
    <source>
        <dbReference type="ARBA" id="ARBA00004202"/>
    </source>
</evidence>
<keyword evidence="3" id="KW-1003">Cell membrane</keyword>
<dbReference type="InterPro" id="IPR017871">
    <property type="entry name" value="ABC_transporter-like_CS"/>
</dbReference>
<dbReference type="SMART" id="SM00382">
    <property type="entry name" value="AAA"/>
    <property type="match status" value="2"/>
</dbReference>
<dbReference type="PROSITE" id="PS50893">
    <property type="entry name" value="ABC_TRANSPORTER_2"/>
    <property type="match status" value="2"/>
</dbReference>
<dbReference type="PANTHER" id="PTHR43790">
    <property type="entry name" value="CARBOHYDRATE TRANSPORT ATP-BINDING PROTEIN MG119-RELATED"/>
    <property type="match status" value="1"/>
</dbReference>
<dbReference type="GO" id="GO:0005524">
    <property type="term" value="F:ATP binding"/>
    <property type="evidence" value="ECO:0007669"/>
    <property type="project" value="UniProtKB-KW"/>
</dbReference>
<dbReference type="InterPro" id="IPR003593">
    <property type="entry name" value="AAA+_ATPase"/>
</dbReference>
<keyword evidence="7" id="KW-1278">Translocase</keyword>
<gene>
    <name evidence="10" type="ORF">SAMN02745941_01957</name>
</gene>